<organism evidence="2 3">
    <name type="scientific">Pontivivens ytuae</name>
    <dbReference type="NCBI Taxonomy" id="2789856"/>
    <lineage>
        <taxon>Bacteria</taxon>
        <taxon>Pseudomonadati</taxon>
        <taxon>Pseudomonadota</taxon>
        <taxon>Alphaproteobacteria</taxon>
        <taxon>Rhodobacterales</taxon>
        <taxon>Paracoccaceae</taxon>
        <taxon>Pontivivens</taxon>
    </lineage>
</organism>
<dbReference type="RefSeq" id="WP_196102349.1">
    <property type="nucleotide sequence ID" value="NZ_CP064942.1"/>
</dbReference>
<evidence type="ECO:0000256" key="1">
    <source>
        <dbReference type="SAM" id="SignalP"/>
    </source>
</evidence>
<accession>A0A7S9QBQ5</accession>
<feature type="chain" id="PRO_5032918747" evidence="1">
    <location>
        <begin position="19"/>
        <end position="148"/>
    </location>
</feature>
<name>A0A7S9QBQ5_9RHOB</name>
<evidence type="ECO:0000313" key="2">
    <source>
        <dbReference type="EMBL" id="QPH53138.1"/>
    </source>
</evidence>
<dbReference type="KEGG" id="poz:I0K15_15210"/>
<gene>
    <name evidence="2" type="ORF">I0K15_15210</name>
</gene>
<feature type="signal peptide" evidence="1">
    <location>
        <begin position="1"/>
        <end position="18"/>
    </location>
</feature>
<evidence type="ECO:0000313" key="3">
    <source>
        <dbReference type="Proteomes" id="UP000594800"/>
    </source>
</evidence>
<proteinExistence type="predicted"/>
<dbReference type="EMBL" id="CP064942">
    <property type="protein sequence ID" value="QPH53138.1"/>
    <property type="molecule type" value="Genomic_DNA"/>
</dbReference>
<protein>
    <submittedName>
        <fullName evidence="2">Uncharacterized protein</fullName>
    </submittedName>
</protein>
<reference evidence="2 3" key="1">
    <citation type="submission" date="2020-11" db="EMBL/GenBank/DDBJ databases">
        <title>Description of Pontivivens ytuae sp. nov. isolated from deep sea sediment of Mariana Trench.</title>
        <authorList>
            <person name="Wang Z."/>
            <person name="Sun Q.-L."/>
            <person name="Xu X.-D."/>
            <person name="Tang Y.-Z."/>
            <person name="Zhang J."/>
        </authorList>
    </citation>
    <scope>NUCLEOTIDE SEQUENCE [LARGE SCALE GENOMIC DNA]</scope>
    <source>
        <strain evidence="2 3">MT2928</strain>
    </source>
</reference>
<sequence>MRIIALALLLAGILQAGAAAALGLQPMRAEGATPGGAKAFYINVLNPFDYAVQYELTLLEPDLQTPAGRAAISRSLLTVPPGRSQRVVLTFDIDEASDERTVRLCAFDPSNVGDVLVRVCGTYTGYRFGSERHRRALSPQSAQRTGGQ</sequence>
<keyword evidence="1" id="KW-0732">Signal</keyword>
<keyword evidence="3" id="KW-1185">Reference proteome</keyword>
<dbReference type="AlphaFoldDB" id="A0A7S9QBQ5"/>
<dbReference type="Proteomes" id="UP000594800">
    <property type="component" value="Chromosome"/>
</dbReference>